<sequence length="78" mass="8683">MTDENDITSTFMITLALLGLLLLVTASVAWRRRCHEIPAIECATLHPTALSTREDLERGSNDKMVLNINEAPSAHDYD</sequence>
<dbReference type="EMBL" id="KZ293651">
    <property type="protein sequence ID" value="PBK95997.1"/>
    <property type="molecule type" value="Genomic_DNA"/>
</dbReference>
<dbReference type="Proteomes" id="UP000217790">
    <property type="component" value="Unassembled WGS sequence"/>
</dbReference>
<accession>A0A2H3E3T1</accession>
<gene>
    <name evidence="3" type="ORF">ARMGADRAFT_1077509</name>
</gene>
<evidence type="ECO:0000256" key="2">
    <source>
        <dbReference type="SAM" id="SignalP"/>
    </source>
</evidence>
<evidence type="ECO:0000313" key="3">
    <source>
        <dbReference type="EMBL" id="PBK95997.1"/>
    </source>
</evidence>
<evidence type="ECO:0008006" key="5">
    <source>
        <dbReference type="Google" id="ProtNLM"/>
    </source>
</evidence>
<feature type="region of interest" description="Disordered" evidence="1">
    <location>
        <begin position="55"/>
        <end position="78"/>
    </location>
</feature>
<dbReference type="InParanoid" id="A0A2H3E3T1"/>
<reference evidence="4" key="1">
    <citation type="journal article" date="2017" name="Nat. Ecol. Evol.">
        <title>Genome expansion and lineage-specific genetic innovations in the forest pathogenic fungi Armillaria.</title>
        <authorList>
            <person name="Sipos G."/>
            <person name="Prasanna A.N."/>
            <person name="Walter M.C."/>
            <person name="O'Connor E."/>
            <person name="Balint B."/>
            <person name="Krizsan K."/>
            <person name="Kiss B."/>
            <person name="Hess J."/>
            <person name="Varga T."/>
            <person name="Slot J."/>
            <person name="Riley R."/>
            <person name="Boka B."/>
            <person name="Rigling D."/>
            <person name="Barry K."/>
            <person name="Lee J."/>
            <person name="Mihaltcheva S."/>
            <person name="LaButti K."/>
            <person name="Lipzen A."/>
            <person name="Waldron R."/>
            <person name="Moloney N.M."/>
            <person name="Sperisen C."/>
            <person name="Kredics L."/>
            <person name="Vagvoelgyi C."/>
            <person name="Patrignani A."/>
            <person name="Fitzpatrick D."/>
            <person name="Nagy I."/>
            <person name="Doyle S."/>
            <person name="Anderson J.B."/>
            <person name="Grigoriev I.V."/>
            <person name="Gueldener U."/>
            <person name="Muensterkoetter M."/>
            <person name="Nagy L.G."/>
        </authorList>
    </citation>
    <scope>NUCLEOTIDE SEQUENCE [LARGE SCALE GENOMIC DNA]</scope>
    <source>
        <strain evidence="4">Ar21-2</strain>
    </source>
</reference>
<protein>
    <recommendedName>
        <fullName evidence="5">Secreted protein</fullName>
    </recommendedName>
</protein>
<proteinExistence type="predicted"/>
<evidence type="ECO:0000256" key="1">
    <source>
        <dbReference type="SAM" id="MobiDB-lite"/>
    </source>
</evidence>
<feature type="chain" id="PRO_5013890860" description="Secreted protein" evidence="2">
    <location>
        <begin position="30"/>
        <end position="78"/>
    </location>
</feature>
<keyword evidence="4" id="KW-1185">Reference proteome</keyword>
<name>A0A2H3E3T1_ARMGA</name>
<feature type="signal peptide" evidence="2">
    <location>
        <begin position="1"/>
        <end position="29"/>
    </location>
</feature>
<organism evidence="3 4">
    <name type="scientific">Armillaria gallica</name>
    <name type="common">Bulbous honey fungus</name>
    <name type="synonym">Armillaria bulbosa</name>
    <dbReference type="NCBI Taxonomy" id="47427"/>
    <lineage>
        <taxon>Eukaryota</taxon>
        <taxon>Fungi</taxon>
        <taxon>Dikarya</taxon>
        <taxon>Basidiomycota</taxon>
        <taxon>Agaricomycotina</taxon>
        <taxon>Agaricomycetes</taxon>
        <taxon>Agaricomycetidae</taxon>
        <taxon>Agaricales</taxon>
        <taxon>Marasmiineae</taxon>
        <taxon>Physalacriaceae</taxon>
        <taxon>Armillaria</taxon>
    </lineage>
</organism>
<evidence type="ECO:0000313" key="4">
    <source>
        <dbReference type="Proteomes" id="UP000217790"/>
    </source>
</evidence>
<dbReference type="AlphaFoldDB" id="A0A2H3E3T1"/>
<keyword evidence="2" id="KW-0732">Signal</keyword>